<dbReference type="CDD" id="cd00038">
    <property type="entry name" value="CAP_ED"/>
    <property type="match status" value="1"/>
</dbReference>
<reference evidence="5 6" key="1">
    <citation type="submission" date="2017-09" db="EMBL/GenBank/DDBJ databases">
        <title>Sphingomonas adhaesiva DSM 7418, whole genome shotgun sequence.</title>
        <authorList>
            <person name="Feng G."/>
            <person name="Zhu H."/>
        </authorList>
    </citation>
    <scope>NUCLEOTIDE SEQUENCE [LARGE SCALE GENOMIC DNA]</scope>
    <source>
        <strain evidence="5 6">DSM 7418</strain>
    </source>
</reference>
<dbReference type="Pfam" id="PF13545">
    <property type="entry name" value="HTH_Crp_2"/>
    <property type="match status" value="1"/>
</dbReference>
<dbReference type="Gene3D" id="2.60.120.10">
    <property type="entry name" value="Jelly Rolls"/>
    <property type="match status" value="1"/>
</dbReference>
<dbReference type="InterPro" id="IPR014710">
    <property type="entry name" value="RmlC-like_jellyroll"/>
</dbReference>
<proteinExistence type="predicted"/>
<dbReference type="Proteomes" id="UP000218323">
    <property type="component" value="Unassembled WGS sequence"/>
</dbReference>
<evidence type="ECO:0000313" key="6">
    <source>
        <dbReference type="Proteomes" id="UP000218323"/>
    </source>
</evidence>
<evidence type="ECO:0000256" key="3">
    <source>
        <dbReference type="ARBA" id="ARBA00023163"/>
    </source>
</evidence>
<evidence type="ECO:0000313" key="5">
    <source>
        <dbReference type="EMBL" id="PCG14147.1"/>
    </source>
</evidence>
<protein>
    <submittedName>
        <fullName evidence="5">Crp/Fnr family transcriptional regulator</fullName>
    </submittedName>
</protein>
<dbReference type="InterPro" id="IPR012318">
    <property type="entry name" value="HTH_CRP"/>
</dbReference>
<dbReference type="SMART" id="SM00419">
    <property type="entry name" value="HTH_CRP"/>
    <property type="match status" value="1"/>
</dbReference>
<dbReference type="InterPro" id="IPR018490">
    <property type="entry name" value="cNMP-bd_dom_sf"/>
</dbReference>
<gene>
    <name evidence="5" type="ORF">COA07_10070</name>
</gene>
<dbReference type="GO" id="GO:0003677">
    <property type="term" value="F:DNA binding"/>
    <property type="evidence" value="ECO:0007669"/>
    <property type="project" value="UniProtKB-KW"/>
</dbReference>
<dbReference type="InterPro" id="IPR036388">
    <property type="entry name" value="WH-like_DNA-bd_sf"/>
</dbReference>
<dbReference type="Pfam" id="PF00027">
    <property type="entry name" value="cNMP_binding"/>
    <property type="match status" value="1"/>
</dbReference>
<dbReference type="PROSITE" id="PS50042">
    <property type="entry name" value="CNMP_BINDING_3"/>
    <property type="match status" value="1"/>
</dbReference>
<feature type="domain" description="Cyclic nucleotide-binding" evidence="4">
    <location>
        <begin position="14"/>
        <end position="115"/>
    </location>
</feature>
<keyword evidence="6" id="KW-1185">Reference proteome</keyword>
<keyword evidence="1" id="KW-0805">Transcription regulation</keyword>
<dbReference type="AlphaFoldDB" id="A0A2A4I588"/>
<dbReference type="InterPro" id="IPR000595">
    <property type="entry name" value="cNMP-bd_dom"/>
</dbReference>
<keyword evidence="2" id="KW-0238">DNA-binding</keyword>
<dbReference type="RefSeq" id="WP_096640931.1">
    <property type="nucleotide sequence ID" value="NZ_JBHIWA010000110.1"/>
</dbReference>
<dbReference type="SUPFAM" id="SSF51206">
    <property type="entry name" value="cAMP-binding domain-like"/>
    <property type="match status" value="1"/>
</dbReference>
<evidence type="ECO:0000256" key="2">
    <source>
        <dbReference type="ARBA" id="ARBA00023125"/>
    </source>
</evidence>
<comment type="caution">
    <text evidence="5">The sequence shown here is derived from an EMBL/GenBank/DDBJ whole genome shotgun (WGS) entry which is preliminary data.</text>
</comment>
<organism evidence="5 6">
    <name type="scientific">Sphingomonas adhaesiva</name>
    <dbReference type="NCBI Taxonomy" id="28212"/>
    <lineage>
        <taxon>Bacteria</taxon>
        <taxon>Pseudomonadati</taxon>
        <taxon>Pseudomonadota</taxon>
        <taxon>Alphaproteobacteria</taxon>
        <taxon>Sphingomonadales</taxon>
        <taxon>Sphingomonadaceae</taxon>
        <taxon>Sphingomonas</taxon>
    </lineage>
</organism>
<evidence type="ECO:0000256" key="1">
    <source>
        <dbReference type="ARBA" id="ARBA00023015"/>
    </source>
</evidence>
<dbReference type="GO" id="GO:0006355">
    <property type="term" value="P:regulation of DNA-templated transcription"/>
    <property type="evidence" value="ECO:0007669"/>
    <property type="project" value="InterPro"/>
</dbReference>
<accession>A0A2A4I588</accession>
<dbReference type="EMBL" id="NWVC01000004">
    <property type="protein sequence ID" value="PCG14147.1"/>
    <property type="molecule type" value="Genomic_DNA"/>
</dbReference>
<evidence type="ECO:0000259" key="4">
    <source>
        <dbReference type="PROSITE" id="PS50042"/>
    </source>
</evidence>
<dbReference type="Gene3D" id="1.10.10.10">
    <property type="entry name" value="Winged helix-like DNA-binding domain superfamily/Winged helix DNA-binding domain"/>
    <property type="match status" value="1"/>
</dbReference>
<keyword evidence="3" id="KW-0804">Transcription</keyword>
<name>A0A2A4I588_9SPHN</name>
<dbReference type="SUPFAM" id="SSF46785">
    <property type="entry name" value="Winged helix' DNA-binding domain"/>
    <property type="match status" value="1"/>
</dbReference>
<dbReference type="InterPro" id="IPR036390">
    <property type="entry name" value="WH_DNA-bd_sf"/>
</dbReference>
<sequence length="227" mass="23205">MAVDVADHLAGNRWFAALPAALRGAVAAAASPRALAAGQWVYGQGDEDTGVVMVLDGMLRLETMVGDRLVLIGVARAGAAFGQSRRHGGGPRIVTARAGPPSRVATVGDSALGRIAVEQPAIWHAVSTLVYAQLDASVHGLAEMLALPPVARIAARLRPFAESGVAPLSQADLAELCGLSRKTTNAHLATLEAAGAIARGYGCIRLIDAGVLASFGAADAARAQGRY</sequence>